<gene>
    <name evidence="2" type="ORF">Q4Q40_11730</name>
</gene>
<feature type="domain" description="Knr4/Smi1-like" evidence="1">
    <location>
        <begin position="284"/>
        <end position="433"/>
    </location>
</feature>
<dbReference type="SMART" id="SM00860">
    <property type="entry name" value="SMI1_KNR4"/>
    <property type="match status" value="2"/>
</dbReference>
<organism evidence="2 3">
    <name type="scientific">Flavivirga jejuensis</name>
    <dbReference type="NCBI Taxonomy" id="870487"/>
    <lineage>
        <taxon>Bacteria</taxon>
        <taxon>Pseudomonadati</taxon>
        <taxon>Bacteroidota</taxon>
        <taxon>Flavobacteriia</taxon>
        <taxon>Flavobacteriales</taxon>
        <taxon>Flavobacteriaceae</taxon>
        <taxon>Flavivirga</taxon>
    </lineage>
</organism>
<comment type="caution">
    <text evidence="2">The sequence shown here is derived from an EMBL/GenBank/DDBJ whole genome shotgun (WGS) entry which is preliminary data.</text>
</comment>
<protein>
    <recommendedName>
        <fullName evidence="1">Knr4/Smi1-like domain-containing protein</fullName>
    </recommendedName>
</protein>
<evidence type="ECO:0000259" key="1">
    <source>
        <dbReference type="SMART" id="SM00860"/>
    </source>
</evidence>
<dbReference type="InterPro" id="IPR018958">
    <property type="entry name" value="Knr4/Smi1-like_dom"/>
</dbReference>
<evidence type="ECO:0000313" key="3">
    <source>
        <dbReference type="Proteomes" id="UP001176806"/>
    </source>
</evidence>
<sequence>MVDFSTALRKIWKKKKVFKPSIIKDSVLSCGGTIDNASIEKRLKETNLTLPDVLKRLLEQYGKQALEWMIPNPSHQNRLLHSYGSIWGTWHFEYGGFQNIIGFKDNVRIGIPFFSKVDDVDKRKFLEQLYILKDLKFGKLVLIKIGDDDDTHELYLFDHPQTLVKLTINLEQYLSLTEKTMGLYCWEEYVTEDSYKLDGSIPDSFHQNMAILFPDEDLSAFRNAPELEDSVFNRFVTKQDKVDYRAGFIAKMKELQSNPNIEFKYYENSLGHRRDQTPYTAHYGVKEVVLRKIKRDYGREIPESMLAFYYQMNGCRVQWEYNAPEDEEWLEGKINFLELEEVMGGKWKESYLEWNSPDLFKDEDTVYYFNEEEADDNPKMAELMLSARIFDEQGEMQDYFINFIKDQEEPDIYKIVRTNFYKMNIDFITFVEARIEFLGIKDWEYKYINDPDFDEAFTERILEEFRKKVIKVLPSANFDKFI</sequence>
<proteinExistence type="predicted"/>
<name>A0ABT8WNX1_9FLAO</name>
<dbReference type="Proteomes" id="UP001176806">
    <property type="component" value="Unassembled WGS sequence"/>
</dbReference>
<dbReference type="RefSeq" id="WP_303302000.1">
    <property type="nucleotide sequence ID" value="NZ_BAABDA010000018.1"/>
</dbReference>
<dbReference type="EMBL" id="JAUOEL010000004">
    <property type="protein sequence ID" value="MDO5974857.1"/>
    <property type="molecule type" value="Genomic_DNA"/>
</dbReference>
<keyword evidence="3" id="KW-1185">Reference proteome</keyword>
<reference evidence="2" key="1">
    <citation type="submission" date="2023-07" db="EMBL/GenBank/DDBJ databases">
        <title>Two novel species in the genus Flavivirga.</title>
        <authorList>
            <person name="Kwon K."/>
        </authorList>
    </citation>
    <scope>NUCLEOTIDE SEQUENCE</scope>
    <source>
        <strain evidence="2">KACC 14158</strain>
    </source>
</reference>
<feature type="domain" description="Knr4/Smi1-like" evidence="1">
    <location>
        <begin position="31"/>
        <end position="176"/>
    </location>
</feature>
<accession>A0ABT8WNX1</accession>
<evidence type="ECO:0000313" key="2">
    <source>
        <dbReference type="EMBL" id="MDO5974857.1"/>
    </source>
</evidence>